<keyword evidence="4" id="KW-1185">Reference proteome</keyword>
<feature type="domain" description="Helix-turn-helix" evidence="2">
    <location>
        <begin position="12"/>
        <end position="59"/>
    </location>
</feature>
<dbReference type="InterPro" id="IPR041657">
    <property type="entry name" value="HTH_17"/>
</dbReference>
<reference evidence="3 4" key="1">
    <citation type="submission" date="2019-01" db="EMBL/GenBank/DDBJ databases">
        <authorList>
            <person name="Adair T.L."/>
            <person name="Lucas L.G."/>
            <person name="Young A.M."/>
            <person name="Antrich S.C."/>
            <person name="Baird A.G."/>
            <person name="Dunn E.L."/>
            <person name="Fernandes B.I."/>
            <person name="Fraley E.G."/>
            <person name="Ghanem A.X."/>
            <person name="Gilbert M.G."/>
            <person name="Morris T.B."/>
            <person name="Nortch B.D."/>
            <person name="Overcash M.E."/>
            <person name="Pavleszek K.E."/>
            <person name="Pellegrini L.I.O."/>
            <person name="Pham L.T."/>
            <person name="Rule L.S."/>
            <person name="Schultz E.M."/>
            <person name="Smith J."/>
            <person name="Thong B.J."/>
            <person name="Turner H.A."/>
            <person name="Walker G."/>
            <person name="Whitaker Z.J."/>
            <person name="Wilsey R.N."/>
            <person name="Yanney R.L."/>
            <person name="Klyczek K."/>
            <person name="Garlena R.A."/>
            <person name="Russell D.A."/>
            <person name="Pope W.H."/>
            <person name="Jacobs-Sera D."/>
            <person name="Hatfull G.F."/>
        </authorList>
    </citation>
    <scope>NUCLEOTIDE SEQUENCE [LARGE SCALE GENOMIC DNA]</scope>
</reference>
<dbReference type="GeneID" id="55011132"/>
<evidence type="ECO:0000313" key="4">
    <source>
        <dbReference type="Proteomes" id="UP000289206"/>
    </source>
</evidence>
<dbReference type="RefSeq" id="YP_009819714.1">
    <property type="nucleotide sequence ID" value="NC_048152.1"/>
</dbReference>
<protein>
    <submittedName>
        <fullName evidence="3">Helix-turn-helix DNA binding domain protein</fullName>
    </submittedName>
</protein>
<organism evidence="3 4">
    <name type="scientific">Arthrobacter phage Sonali</name>
    <dbReference type="NCBI Taxonomy" id="2510495"/>
    <lineage>
        <taxon>Viruses</taxon>
        <taxon>Duplodnaviria</taxon>
        <taxon>Heunggongvirae</taxon>
        <taxon>Uroviricota</taxon>
        <taxon>Caudoviricetes</taxon>
        <taxon>Sonalivirus</taxon>
        <taxon>Sonalivirus sonali</taxon>
    </lineage>
</organism>
<sequence length="92" mass="9965">MTASLDIAPLRTPEEVAELLVHISPFTIRRMVQKKEIAYTPGARGKVLFSQAQINALLEHLAVPAGAPAPAPAEDEEDVFKTSSRSKARRAS</sequence>
<gene>
    <name evidence="3" type="primary">41</name>
    <name evidence="3" type="ORF">SEA_SONALI_41</name>
</gene>
<evidence type="ECO:0000313" key="3">
    <source>
        <dbReference type="EMBL" id="QAY16153.1"/>
    </source>
</evidence>
<dbReference type="Pfam" id="PF12728">
    <property type="entry name" value="HTH_17"/>
    <property type="match status" value="1"/>
</dbReference>
<dbReference type="Proteomes" id="UP000289206">
    <property type="component" value="Segment"/>
</dbReference>
<accession>A0A411CQZ3</accession>
<evidence type="ECO:0000256" key="1">
    <source>
        <dbReference type="SAM" id="MobiDB-lite"/>
    </source>
</evidence>
<name>A0A411CQZ3_9CAUD</name>
<dbReference type="EMBL" id="MK411746">
    <property type="protein sequence ID" value="QAY16153.1"/>
    <property type="molecule type" value="Genomic_DNA"/>
</dbReference>
<dbReference type="KEGG" id="vg:55011132"/>
<evidence type="ECO:0000259" key="2">
    <source>
        <dbReference type="Pfam" id="PF12728"/>
    </source>
</evidence>
<feature type="region of interest" description="Disordered" evidence="1">
    <location>
        <begin position="66"/>
        <end position="92"/>
    </location>
</feature>
<proteinExistence type="predicted"/>